<proteinExistence type="predicted"/>
<evidence type="ECO:0000256" key="7">
    <source>
        <dbReference type="SAM" id="SignalP"/>
    </source>
</evidence>
<dbReference type="InterPro" id="IPR011106">
    <property type="entry name" value="MANSC_N"/>
</dbReference>
<protein>
    <submittedName>
        <fullName evidence="10">Uncharacterized protein LOC117645736</fullName>
    </submittedName>
</protein>
<evidence type="ECO:0000256" key="2">
    <source>
        <dbReference type="ARBA" id="ARBA00022692"/>
    </source>
</evidence>
<dbReference type="InParanoid" id="A0A6P8Z5S2"/>
<dbReference type="AlphaFoldDB" id="A0A6P8Z5S2"/>
<reference evidence="10" key="1">
    <citation type="submission" date="2025-08" db="UniProtKB">
        <authorList>
            <consortium name="RefSeq"/>
        </authorList>
    </citation>
    <scope>IDENTIFICATION</scope>
    <source>
        <tissue evidence="10">Total insect</tissue>
    </source>
</reference>
<feature type="signal peptide" evidence="7">
    <location>
        <begin position="1"/>
        <end position="16"/>
    </location>
</feature>
<feature type="chain" id="PRO_5027790753" evidence="7">
    <location>
        <begin position="17"/>
        <end position="248"/>
    </location>
</feature>
<dbReference type="PANTHER" id="PTHR46876:SF1">
    <property type="entry name" value="LOW-DENSITY LIPOPROTEIN RECEPTOR-RELATED PROTEIN 11"/>
    <property type="match status" value="1"/>
</dbReference>
<evidence type="ECO:0000256" key="4">
    <source>
        <dbReference type="ARBA" id="ARBA00022989"/>
    </source>
</evidence>
<dbReference type="PROSITE" id="PS50986">
    <property type="entry name" value="MANSC"/>
    <property type="match status" value="1"/>
</dbReference>
<sequence length="248" mass="26622">MPAVSVVSVLAPVVLAALTAVAGVAPGELPPSPPGSPSGPLRLRKRYDLDLQTCVENFDVQRDQIIRTQDSKRMGAVNLAVKDVLTREECLRLCCETDKCDVFVFEEKQSPGTCYMFHCGPPGDSRCKFTRHESYSTGILDTTRRILDQHEQDLNSLRSLLEPTPSPLLASRLLAAKTGPILVAPAQAAAPAVLTSQGERQKKNCVDQIGFLGVVFVSRSSTPRALPRAPECIAASAACSGVAPQVKQ</sequence>
<dbReference type="Pfam" id="PF07502">
    <property type="entry name" value="MANEC"/>
    <property type="match status" value="1"/>
</dbReference>
<keyword evidence="5" id="KW-0472">Membrane</keyword>
<gene>
    <name evidence="10" type="primary">LOC117645736</name>
</gene>
<dbReference type="InterPro" id="IPR013980">
    <property type="entry name" value="MANSC_dom"/>
</dbReference>
<accession>A0A6P8Z5S2</accession>
<dbReference type="PANTHER" id="PTHR46876">
    <property type="entry name" value="LOW-DENSITY LIPOPROTEIN RECEPTOR-RELATED PROTEIN 11"/>
    <property type="match status" value="1"/>
</dbReference>
<comment type="subcellular location">
    <subcellularLocation>
        <location evidence="1">Membrane</location>
        <topology evidence="1">Single-pass type I membrane protein</topology>
    </subcellularLocation>
</comment>
<keyword evidence="2" id="KW-0812">Transmembrane</keyword>
<feature type="domain" description="MANSC" evidence="8">
    <location>
        <begin position="60"/>
        <end position="138"/>
    </location>
</feature>
<keyword evidence="3 7" id="KW-0732">Signal</keyword>
<dbReference type="SMART" id="SM00765">
    <property type="entry name" value="MANEC"/>
    <property type="match status" value="1"/>
</dbReference>
<name>A0A6P8Z5S2_THRPL</name>
<dbReference type="KEGG" id="tpal:117645736"/>
<dbReference type="RefSeq" id="XP_034241992.1">
    <property type="nucleotide sequence ID" value="XM_034386101.1"/>
</dbReference>
<evidence type="ECO:0000256" key="1">
    <source>
        <dbReference type="ARBA" id="ARBA00004479"/>
    </source>
</evidence>
<dbReference type="GeneID" id="117645736"/>
<keyword evidence="4" id="KW-1133">Transmembrane helix</keyword>
<evidence type="ECO:0000259" key="8">
    <source>
        <dbReference type="PROSITE" id="PS50986"/>
    </source>
</evidence>
<organism evidence="10">
    <name type="scientific">Thrips palmi</name>
    <name type="common">Melon thrips</name>
    <dbReference type="NCBI Taxonomy" id="161013"/>
    <lineage>
        <taxon>Eukaryota</taxon>
        <taxon>Metazoa</taxon>
        <taxon>Ecdysozoa</taxon>
        <taxon>Arthropoda</taxon>
        <taxon>Hexapoda</taxon>
        <taxon>Insecta</taxon>
        <taxon>Pterygota</taxon>
        <taxon>Neoptera</taxon>
        <taxon>Paraneoptera</taxon>
        <taxon>Thysanoptera</taxon>
        <taxon>Terebrantia</taxon>
        <taxon>Thripoidea</taxon>
        <taxon>Thripidae</taxon>
        <taxon>Thrips</taxon>
    </lineage>
</organism>
<dbReference type="GO" id="GO:0016020">
    <property type="term" value="C:membrane"/>
    <property type="evidence" value="ECO:0007669"/>
    <property type="project" value="UniProtKB-SubCell"/>
</dbReference>
<keyword evidence="9" id="KW-1185">Reference proteome</keyword>
<dbReference type="Proteomes" id="UP000515158">
    <property type="component" value="Unplaced"/>
</dbReference>
<evidence type="ECO:0000313" key="10">
    <source>
        <dbReference type="RefSeq" id="XP_034241992.1"/>
    </source>
</evidence>
<keyword evidence="6" id="KW-0325">Glycoprotein</keyword>
<evidence type="ECO:0000256" key="6">
    <source>
        <dbReference type="ARBA" id="ARBA00023180"/>
    </source>
</evidence>
<evidence type="ECO:0000256" key="3">
    <source>
        <dbReference type="ARBA" id="ARBA00022729"/>
    </source>
</evidence>
<evidence type="ECO:0000256" key="5">
    <source>
        <dbReference type="ARBA" id="ARBA00023136"/>
    </source>
</evidence>
<dbReference type="OrthoDB" id="10037294at2759"/>
<evidence type="ECO:0000313" key="9">
    <source>
        <dbReference type="Proteomes" id="UP000515158"/>
    </source>
</evidence>